<keyword evidence="1" id="KW-0812">Transmembrane</keyword>
<gene>
    <name evidence="2" type="ORF">ACFSR1_19105</name>
</gene>
<dbReference type="EMBL" id="JBHULE010000026">
    <property type="protein sequence ID" value="MFD2564796.1"/>
    <property type="molecule type" value="Genomic_DNA"/>
</dbReference>
<keyword evidence="3" id="KW-1185">Reference proteome</keyword>
<keyword evidence="1" id="KW-1133">Transmembrane helix</keyword>
<name>A0ABW5LKK4_9FLAO</name>
<evidence type="ECO:0000313" key="3">
    <source>
        <dbReference type="Proteomes" id="UP001597319"/>
    </source>
</evidence>
<evidence type="ECO:0000313" key="2">
    <source>
        <dbReference type="EMBL" id="MFD2564796.1"/>
    </source>
</evidence>
<dbReference type="RefSeq" id="WP_378294654.1">
    <property type="nucleotide sequence ID" value="NZ_JBHULE010000026.1"/>
</dbReference>
<evidence type="ECO:0000256" key="1">
    <source>
        <dbReference type="SAM" id="Phobius"/>
    </source>
</evidence>
<accession>A0ABW5LKK4</accession>
<feature type="transmembrane region" description="Helical" evidence="1">
    <location>
        <begin position="42"/>
        <end position="61"/>
    </location>
</feature>
<keyword evidence="1" id="KW-0472">Membrane</keyword>
<proteinExistence type="predicted"/>
<protein>
    <recommendedName>
        <fullName evidence="4">DUF4293 family protein</fullName>
    </recommendedName>
</protein>
<dbReference type="Proteomes" id="UP001597319">
    <property type="component" value="Unassembled WGS sequence"/>
</dbReference>
<feature type="transmembrane region" description="Helical" evidence="1">
    <location>
        <begin position="68"/>
        <end position="90"/>
    </location>
</feature>
<evidence type="ECO:0008006" key="4">
    <source>
        <dbReference type="Google" id="ProtNLM"/>
    </source>
</evidence>
<sequence length="130" mass="14350">MNTKKNIRPILIILLIISSFVGLVLLGAGSHGISIKNKETALIIYGALVFILTAIINGISMREKYSKIIGILSFILNLISGLILTCYLFFSIQFNINGGHIPIFFIAVIGIEILMIGRIITMDLKEMKVK</sequence>
<organism evidence="2 3">
    <name type="scientific">Aquimarina rubra</name>
    <dbReference type="NCBI Taxonomy" id="1920033"/>
    <lineage>
        <taxon>Bacteria</taxon>
        <taxon>Pseudomonadati</taxon>
        <taxon>Bacteroidota</taxon>
        <taxon>Flavobacteriia</taxon>
        <taxon>Flavobacteriales</taxon>
        <taxon>Flavobacteriaceae</taxon>
        <taxon>Aquimarina</taxon>
    </lineage>
</organism>
<comment type="caution">
    <text evidence="2">The sequence shown here is derived from an EMBL/GenBank/DDBJ whole genome shotgun (WGS) entry which is preliminary data.</text>
</comment>
<reference evidence="3" key="1">
    <citation type="journal article" date="2019" name="Int. J. Syst. Evol. Microbiol.">
        <title>The Global Catalogue of Microorganisms (GCM) 10K type strain sequencing project: providing services to taxonomists for standard genome sequencing and annotation.</title>
        <authorList>
            <consortium name="The Broad Institute Genomics Platform"/>
            <consortium name="The Broad Institute Genome Sequencing Center for Infectious Disease"/>
            <person name="Wu L."/>
            <person name="Ma J."/>
        </authorList>
    </citation>
    <scope>NUCLEOTIDE SEQUENCE [LARGE SCALE GENOMIC DNA]</scope>
    <source>
        <strain evidence="3">KCTC 52274</strain>
    </source>
</reference>
<feature type="transmembrane region" description="Helical" evidence="1">
    <location>
        <begin position="102"/>
        <end position="121"/>
    </location>
</feature>